<dbReference type="Pfam" id="PF13578">
    <property type="entry name" value="Methyltransf_24"/>
    <property type="match status" value="1"/>
</dbReference>
<accession>A0ABU1I6L2</accession>
<evidence type="ECO:0000313" key="7">
    <source>
        <dbReference type="EMBL" id="MDR6212847.1"/>
    </source>
</evidence>
<dbReference type="PANTHER" id="PTHR43646">
    <property type="entry name" value="GLYCOSYLTRANSFERASE"/>
    <property type="match status" value="1"/>
</dbReference>
<comment type="caution">
    <text evidence="7">The sequence shown here is derived from an EMBL/GenBank/DDBJ whole genome shotgun (WGS) entry which is preliminary data.</text>
</comment>
<dbReference type="SUPFAM" id="SSF53335">
    <property type="entry name" value="S-adenosyl-L-methionine-dependent methyltransferases"/>
    <property type="match status" value="1"/>
</dbReference>
<gene>
    <name evidence="7" type="ORF">QE399_000536</name>
</gene>
<dbReference type="EMBL" id="JAVIZX010000001">
    <property type="protein sequence ID" value="MDR6212847.1"/>
    <property type="molecule type" value="Genomic_DNA"/>
</dbReference>
<protein>
    <submittedName>
        <fullName evidence="7">Glycosyltransferase involved in cell wall biosynthesis</fullName>
    </submittedName>
</protein>
<dbReference type="InterPro" id="IPR029044">
    <property type="entry name" value="Nucleotide-diphossugar_trans"/>
</dbReference>
<dbReference type="RefSeq" id="WP_309825875.1">
    <property type="nucleotide sequence ID" value="NZ_JAVIZX010000001.1"/>
</dbReference>
<keyword evidence="8" id="KW-1185">Reference proteome</keyword>
<feature type="domain" description="Glycosyltransferase 2-like" evidence="6">
    <location>
        <begin position="454"/>
        <end position="559"/>
    </location>
</feature>
<dbReference type="PANTHER" id="PTHR43646:SF2">
    <property type="entry name" value="GLYCOSYLTRANSFERASE 2-LIKE DOMAIN-CONTAINING PROTEIN"/>
    <property type="match status" value="1"/>
</dbReference>
<comment type="subcellular location">
    <subcellularLocation>
        <location evidence="1">Cell membrane</location>
    </subcellularLocation>
</comment>
<organism evidence="7 8">
    <name type="scientific">Paracidovorax wautersii</name>
    <dbReference type="NCBI Taxonomy" id="1177982"/>
    <lineage>
        <taxon>Bacteria</taxon>
        <taxon>Pseudomonadati</taxon>
        <taxon>Pseudomonadota</taxon>
        <taxon>Betaproteobacteria</taxon>
        <taxon>Burkholderiales</taxon>
        <taxon>Comamonadaceae</taxon>
        <taxon>Paracidovorax</taxon>
    </lineage>
</organism>
<evidence type="ECO:0000256" key="2">
    <source>
        <dbReference type="ARBA" id="ARBA00022475"/>
    </source>
</evidence>
<evidence type="ECO:0000313" key="8">
    <source>
        <dbReference type="Proteomes" id="UP001267710"/>
    </source>
</evidence>
<evidence type="ECO:0000256" key="4">
    <source>
        <dbReference type="ARBA" id="ARBA00022679"/>
    </source>
</evidence>
<evidence type="ECO:0000259" key="6">
    <source>
        <dbReference type="Pfam" id="PF00535"/>
    </source>
</evidence>
<name>A0ABU1I6L2_9BURK</name>
<dbReference type="Proteomes" id="UP001267710">
    <property type="component" value="Unassembled WGS sequence"/>
</dbReference>
<dbReference type="InterPro" id="IPR029063">
    <property type="entry name" value="SAM-dependent_MTases_sf"/>
</dbReference>
<keyword evidence="2" id="KW-1003">Cell membrane</keyword>
<evidence type="ECO:0000256" key="1">
    <source>
        <dbReference type="ARBA" id="ARBA00004236"/>
    </source>
</evidence>
<keyword evidence="4" id="KW-0808">Transferase</keyword>
<dbReference type="Gene3D" id="3.40.50.150">
    <property type="entry name" value="Vaccinia Virus protein VP39"/>
    <property type="match status" value="1"/>
</dbReference>
<evidence type="ECO:0000256" key="3">
    <source>
        <dbReference type="ARBA" id="ARBA00022676"/>
    </source>
</evidence>
<sequence length="866" mass="96946">MNDISRNTAPFDLASMLIEPRRLVLPNPWAGHIPFASWLIRQLRPRVFVELGTHTGNSYCAFCQAIDETPGAPTKAYAVDTWQGDPHAGLYDDSIYQQLRAYHDPLYGGFSTLLRKTFDEALVDFAPGSVDLLHIDGLHTYEAVRHDFETWLPKLSHRAVVLFHDTCVRRDDFGVHRLWDEVCQRFPGFNFTHSNGLGVLLVGQDRLPALVELVDQGVNPQWDQARALFSRLGAAFELRLTSEFLSDRCAHLTQAIDERDAQSLVLYRTIDERDAQTRELHEQMGELHAQTRELHAQMGELHAQMSQKLAAQHARNHELQAALAQTQAVADRQDRRAAELDAALQGVLSSHSWRITRPLRGARRVAGRVLALVRGSRPANALRLAQRQLKQHGLSGFLRRVPYYLRQLRQRPGLLAAAQAHAPQFLPAAGMRHEVRLHPELLVQAPQHPGVTVSVVIPTLNAGAEFPWLLQKLQGQQGIGGVEIVVVDSGSRDGTVAVAREAGCVVVEILPSEFSHSYARNRGADEATGDYLLFMVQDAYPIGDHWMAGILQFLQDHAHEKLVAASCAEYSRSDSDVMYDSMIHTHYQFLGCLHYDRIGELKDGGHAALRSEGQLSDVSCMIDRATFQRYRYRGDYAEDLDLGIRLIQDGYRVAMLASVKVIHSHNRPAYYYLKRSFVDVIFLVNLFPDFDYAHIESQSGLFAGVLSTAVHLSRWLQTPLPPEGSDTGGMLRRFSDEGRRQFARLDLDGPIGLGDVRLDAWLQTLRERQDAAGLLQRKLTGKEAAEAQRFLDAFLSRIDHFAHFVGLTYGLCADALCTELRQAVVKAYAAAAGSALAFMFLDMERKRCEGDFAQAQSLYSDLKAGV</sequence>
<keyword evidence="5" id="KW-0472">Membrane</keyword>
<dbReference type="SUPFAM" id="SSF53448">
    <property type="entry name" value="Nucleotide-diphospho-sugar transferases"/>
    <property type="match status" value="1"/>
</dbReference>
<dbReference type="InterPro" id="IPR001173">
    <property type="entry name" value="Glyco_trans_2-like"/>
</dbReference>
<reference evidence="7 8" key="1">
    <citation type="submission" date="2023-08" db="EMBL/GenBank/DDBJ databases">
        <title>Functional and genomic diversity of the sorghum phyllosphere microbiome.</title>
        <authorList>
            <person name="Shade A."/>
        </authorList>
    </citation>
    <scope>NUCLEOTIDE SEQUENCE [LARGE SCALE GENOMIC DNA]</scope>
    <source>
        <strain evidence="7 8">SORGH_AS_0335</strain>
    </source>
</reference>
<dbReference type="Pfam" id="PF00535">
    <property type="entry name" value="Glycos_transf_2"/>
    <property type="match status" value="1"/>
</dbReference>
<keyword evidence="3" id="KW-0328">Glycosyltransferase</keyword>
<dbReference type="Gene3D" id="3.90.550.10">
    <property type="entry name" value="Spore Coat Polysaccharide Biosynthesis Protein SpsA, Chain A"/>
    <property type="match status" value="1"/>
</dbReference>
<proteinExistence type="predicted"/>
<evidence type="ECO:0000256" key="5">
    <source>
        <dbReference type="ARBA" id="ARBA00023136"/>
    </source>
</evidence>